<dbReference type="InterPro" id="IPR053772">
    <property type="entry name" value="At1g61320/At1g61330-like"/>
</dbReference>
<sequence>MPVIRRRRTQATGTEDGSTALAATRKSPTSRPCRNSAGAIAKRRSHLTLDRLPQDLLHQVFALLPMQDAARAGCASRQLLQSWRHYPELEFSAKTLSLHGHHTCVRGQVAKDIIRRIDAALQNRTGICVKRLRFELQFLRNVRADTVNRWLDAAATLGIDELTLALVDGKPQYRFPCELFFQEKGRSIQSLCLSACSFSPENGSRSWVRITAEESWLFLSNSPALERLQLEYCHEIACLRIPSTLHQLKSLLVRHCKVLQSVETDAPNLSIFDYHGPIIQFSLEEALQLKDVNMSIYPCFNLFDFVIKELPNLGPNLETLSLMSADEIGFTYPLKIELREKFIHLKHLELTIVGPWTSFRSEFHFLVTFLNASPELETFTLHVEESPRKMRFGDIDPSKPVKLPWELKHVKPTGFCPVQDLVELMNYIFNNVASLRCFTLYNGIHGFEKVLVAHIAQDTGTVTIKSGERILVTRSPTLHEEG</sequence>
<name>A0A8T0SJE2_PANVG</name>
<comment type="caution">
    <text evidence="3">The sequence shown here is derived from an EMBL/GenBank/DDBJ whole genome shotgun (WGS) entry which is preliminary data.</text>
</comment>
<evidence type="ECO:0000313" key="4">
    <source>
        <dbReference type="Proteomes" id="UP000823388"/>
    </source>
</evidence>
<organism evidence="3 4">
    <name type="scientific">Panicum virgatum</name>
    <name type="common">Blackwell switchgrass</name>
    <dbReference type="NCBI Taxonomy" id="38727"/>
    <lineage>
        <taxon>Eukaryota</taxon>
        <taxon>Viridiplantae</taxon>
        <taxon>Streptophyta</taxon>
        <taxon>Embryophyta</taxon>
        <taxon>Tracheophyta</taxon>
        <taxon>Spermatophyta</taxon>
        <taxon>Magnoliopsida</taxon>
        <taxon>Liliopsida</taxon>
        <taxon>Poales</taxon>
        <taxon>Poaceae</taxon>
        <taxon>PACMAD clade</taxon>
        <taxon>Panicoideae</taxon>
        <taxon>Panicodae</taxon>
        <taxon>Paniceae</taxon>
        <taxon>Panicinae</taxon>
        <taxon>Panicum</taxon>
        <taxon>Panicum sect. Hiantes</taxon>
    </lineage>
</organism>
<proteinExistence type="predicted"/>
<keyword evidence="4" id="KW-1185">Reference proteome</keyword>
<dbReference type="PROSITE" id="PS50181">
    <property type="entry name" value="FBOX"/>
    <property type="match status" value="1"/>
</dbReference>
<dbReference type="SUPFAM" id="SSF81383">
    <property type="entry name" value="F-box domain"/>
    <property type="match status" value="1"/>
</dbReference>
<dbReference type="Proteomes" id="UP000823388">
    <property type="component" value="Chromosome 5K"/>
</dbReference>
<dbReference type="Gene3D" id="3.80.10.10">
    <property type="entry name" value="Ribonuclease Inhibitor"/>
    <property type="match status" value="1"/>
</dbReference>
<dbReference type="InterPro" id="IPR001810">
    <property type="entry name" value="F-box_dom"/>
</dbReference>
<dbReference type="SUPFAM" id="SSF52047">
    <property type="entry name" value="RNI-like"/>
    <property type="match status" value="1"/>
</dbReference>
<dbReference type="AlphaFoldDB" id="A0A8T0SJE2"/>
<dbReference type="InterPro" id="IPR055357">
    <property type="entry name" value="LRR_At1g61320_AtMIF1"/>
</dbReference>
<dbReference type="InterPro" id="IPR036047">
    <property type="entry name" value="F-box-like_dom_sf"/>
</dbReference>
<reference evidence="3" key="1">
    <citation type="submission" date="2020-05" db="EMBL/GenBank/DDBJ databases">
        <title>WGS assembly of Panicum virgatum.</title>
        <authorList>
            <person name="Lovell J.T."/>
            <person name="Jenkins J."/>
            <person name="Shu S."/>
            <person name="Juenger T.E."/>
            <person name="Schmutz J."/>
        </authorList>
    </citation>
    <scope>NUCLEOTIDE SEQUENCE</scope>
    <source>
        <strain evidence="3">AP13</strain>
    </source>
</reference>
<evidence type="ECO:0000259" key="2">
    <source>
        <dbReference type="PROSITE" id="PS50181"/>
    </source>
</evidence>
<dbReference type="PANTHER" id="PTHR34145:SF28">
    <property type="entry name" value="F-BOX DOMAIN-CONTAINING PROTEIN"/>
    <property type="match status" value="1"/>
</dbReference>
<accession>A0A8T0SJE2</accession>
<evidence type="ECO:0000256" key="1">
    <source>
        <dbReference type="SAM" id="MobiDB-lite"/>
    </source>
</evidence>
<protein>
    <recommendedName>
        <fullName evidence="2">F-box domain-containing protein</fullName>
    </recommendedName>
</protein>
<feature type="domain" description="F-box" evidence="2">
    <location>
        <begin position="46"/>
        <end position="89"/>
    </location>
</feature>
<dbReference type="PANTHER" id="PTHR34145">
    <property type="entry name" value="OS02G0105600 PROTEIN"/>
    <property type="match status" value="1"/>
</dbReference>
<feature type="region of interest" description="Disordered" evidence="1">
    <location>
        <begin position="1"/>
        <end position="38"/>
    </location>
</feature>
<evidence type="ECO:0000313" key="3">
    <source>
        <dbReference type="EMBL" id="KAG2598661.1"/>
    </source>
</evidence>
<dbReference type="EMBL" id="CM029045">
    <property type="protein sequence ID" value="KAG2598661.1"/>
    <property type="molecule type" value="Genomic_DNA"/>
</dbReference>
<gene>
    <name evidence="3" type="ORF">PVAP13_5KG403207</name>
</gene>
<dbReference type="Pfam" id="PF00646">
    <property type="entry name" value="F-box"/>
    <property type="match status" value="1"/>
</dbReference>
<dbReference type="Pfam" id="PF23622">
    <property type="entry name" value="LRR_At1g61320_AtMIF1"/>
    <property type="match status" value="1"/>
</dbReference>
<dbReference type="InterPro" id="IPR032675">
    <property type="entry name" value="LRR_dom_sf"/>
</dbReference>